<dbReference type="GO" id="GO:0001673">
    <property type="term" value="C:male germ cell nucleus"/>
    <property type="evidence" value="ECO:0007669"/>
    <property type="project" value="TreeGrafter"/>
</dbReference>
<proteinExistence type="predicted"/>
<feature type="coiled-coil region" evidence="1">
    <location>
        <begin position="765"/>
        <end position="799"/>
    </location>
</feature>
<protein>
    <submittedName>
        <fullName evidence="3">SYCP1 protein</fullName>
    </submittedName>
</protein>
<sequence length="997" mass="115881">MEKEKPFKLFVPPRLSGGQVSAVKPQTSTRATGLCQGFNKCADDDFNLPFVMMSTSNRGEITDSDAISQQVKLCSEIDEENIETMNELYSKLYKEAEKIKRWKLTVESELKQKERKLQENRKIIEAQRKAIQELQASIFENEKLSLKLEDEICENKDLLKENSASRHLCNLLKETCTHFTEKSSKYENEREETRQLYMELNNNIERMIMAFEELRVQAENTRLEMCFKLKEEAEKVDKFEKECKLEVSMKEKQISVLSIQSDEKDDLIRDIKTQLQESKSKIADLVEAKRHEGEMLKESQINQELLRAELEEAKVSLQKKEVTQKSLETELQTTVKALIQVTGEKEAQVEECKKTKALHASLREEFETSISNLKSLLQKEQNRSEKYEDESKLLTLELRNKSAELEDMTKLKCDKEMQLEELSETLGKVEGLLVKKKDLEATVENLQEREEEKKNVLQMKETEIHDLRVQLTSAAEKEQNYLKQLMTLNTDLEREALKNEQLTVYINKLLLEKEQIAQEKSGMATELKKLQESHEASCKLPAVFKGQHSMGEKKLKLLSKYLLMLANLAFRNELESLKEKMTKKGEEIKSKLDEREENAKSFENEISRKEKQLKILENKFNNLKKQVENKTKCIDELQQENKVLKKKITAESKKTSIYEGKVNKLQLEMENMNKQHKETVDIYQKDIETKKVNENKLLEEVEKMRLLADEATITQRETGIRCQHKITEMVALMEKHKHEYDKMVEEKDTELKLYKIKEQEQLSSKRSLESELSCLKSELSSLKEQLKAEIEEKEKLAKEPPQNMVPENEKKHKKIQTDFPETPKPHLDLDCTSINVKNKKSPNDIPLKVNMMEKKKMPPSVSAKSPLGSPSLKTYIIKTPPVHKLQSESTNLHSEQCMRKKQKVLLQLDAQSDSSEHGDLLSIVSEEEMFKKLYKDYPQASQLYAMTPKKKPATSNVKTPGSVLKLTTMRKMREAGWTAVSKMDRKRKMKEAEKLFT</sequence>
<reference evidence="3 4" key="1">
    <citation type="submission" date="2019-09" db="EMBL/GenBank/DDBJ databases">
        <title>Bird 10,000 Genomes (B10K) Project - Family phase.</title>
        <authorList>
            <person name="Zhang G."/>
        </authorList>
    </citation>
    <scope>NUCLEOTIDE SEQUENCE [LARGE SCALE GENOMIC DNA]</scope>
    <source>
        <strain evidence="3">B10K-DU-001-56</strain>
        <tissue evidence="3">Muscle</tissue>
    </source>
</reference>
<keyword evidence="1" id="KW-0175">Coiled coil</keyword>
<keyword evidence="4" id="KW-1185">Reference proteome</keyword>
<feature type="non-terminal residue" evidence="3">
    <location>
        <position position="1"/>
    </location>
</feature>
<feature type="non-terminal residue" evidence="3">
    <location>
        <position position="997"/>
    </location>
</feature>
<dbReference type="Pfam" id="PF05483">
    <property type="entry name" value="SCP-1"/>
    <property type="match status" value="1"/>
</dbReference>
<dbReference type="PANTHER" id="PTHR46918:SF1">
    <property type="entry name" value="SYNAPTONEMAL COMPLEX PROTEIN 1"/>
    <property type="match status" value="1"/>
</dbReference>
<dbReference type="GO" id="GO:0000801">
    <property type="term" value="C:central element"/>
    <property type="evidence" value="ECO:0007669"/>
    <property type="project" value="TreeGrafter"/>
</dbReference>
<gene>
    <name evidence="3" type="primary">Sycp1</name>
    <name evidence="3" type="ORF">NYCGRA_R07486</name>
</gene>
<comment type="caution">
    <text evidence="3">The sequence shown here is derived from an EMBL/GenBank/DDBJ whole genome shotgun (WGS) entry which is preliminary data.</text>
</comment>
<evidence type="ECO:0000256" key="1">
    <source>
        <dbReference type="SAM" id="Coils"/>
    </source>
</evidence>
<dbReference type="PANTHER" id="PTHR46918">
    <property type="entry name" value="SYNAPTONEMAL COMPLEX PROTEIN 1"/>
    <property type="match status" value="1"/>
</dbReference>
<dbReference type="GO" id="GO:0051026">
    <property type="term" value="P:chiasma assembly"/>
    <property type="evidence" value="ECO:0007669"/>
    <property type="project" value="TreeGrafter"/>
</dbReference>
<dbReference type="OrthoDB" id="10064612at2759"/>
<feature type="coiled-coil region" evidence="1">
    <location>
        <begin position="429"/>
        <end position="533"/>
    </location>
</feature>
<feature type="coiled-coil region" evidence="1">
    <location>
        <begin position="107"/>
        <end position="221"/>
    </location>
</feature>
<feature type="coiled-coil region" evidence="1">
    <location>
        <begin position="567"/>
        <end position="682"/>
    </location>
</feature>
<dbReference type="GO" id="GO:0051878">
    <property type="term" value="P:lateral element assembly"/>
    <property type="evidence" value="ECO:0007669"/>
    <property type="project" value="TreeGrafter"/>
</dbReference>
<feature type="coiled-coil region" evidence="1">
    <location>
        <begin position="268"/>
        <end position="330"/>
    </location>
</feature>
<evidence type="ECO:0000313" key="4">
    <source>
        <dbReference type="Proteomes" id="UP000567826"/>
    </source>
</evidence>
<organism evidence="3 4">
    <name type="scientific">Nyctibius grandis</name>
    <name type="common">Great potoo</name>
    <dbReference type="NCBI Taxonomy" id="48427"/>
    <lineage>
        <taxon>Eukaryota</taxon>
        <taxon>Metazoa</taxon>
        <taxon>Chordata</taxon>
        <taxon>Craniata</taxon>
        <taxon>Vertebrata</taxon>
        <taxon>Euteleostomi</taxon>
        <taxon>Archelosauria</taxon>
        <taxon>Archosauria</taxon>
        <taxon>Dinosauria</taxon>
        <taxon>Saurischia</taxon>
        <taxon>Theropoda</taxon>
        <taxon>Coelurosauria</taxon>
        <taxon>Aves</taxon>
        <taxon>Neognathae</taxon>
        <taxon>Neoaves</taxon>
        <taxon>Strisores</taxon>
        <taxon>Caprimulgiformes</taxon>
        <taxon>Nyctibiidae</taxon>
        <taxon>Nyctibius</taxon>
    </lineage>
</organism>
<dbReference type="GO" id="GO:0000711">
    <property type="term" value="P:meiotic DNA repair synthesis"/>
    <property type="evidence" value="ECO:0007669"/>
    <property type="project" value="TreeGrafter"/>
</dbReference>
<evidence type="ECO:0000256" key="2">
    <source>
        <dbReference type="SAM" id="MobiDB-lite"/>
    </source>
</evidence>
<dbReference type="Proteomes" id="UP000567826">
    <property type="component" value="Unassembled WGS sequence"/>
</dbReference>
<evidence type="ECO:0000313" key="3">
    <source>
        <dbReference type="EMBL" id="NXQ84369.1"/>
    </source>
</evidence>
<dbReference type="EMBL" id="VWYG01010345">
    <property type="protein sequence ID" value="NXQ84369.1"/>
    <property type="molecule type" value="Genomic_DNA"/>
</dbReference>
<dbReference type="AlphaFoldDB" id="A0A7L2GD75"/>
<feature type="region of interest" description="Disordered" evidence="2">
    <location>
        <begin position="978"/>
        <end position="997"/>
    </location>
</feature>
<dbReference type="GO" id="GO:0000802">
    <property type="term" value="C:transverse filament"/>
    <property type="evidence" value="ECO:0007669"/>
    <property type="project" value="TreeGrafter"/>
</dbReference>
<name>A0A7L2GD75_NYCGR</name>
<accession>A0A7L2GD75</accession>
<dbReference type="GO" id="GO:0003690">
    <property type="term" value="F:double-stranded DNA binding"/>
    <property type="evidence" value="ECO:0007669"/>
    <property type="project" value="TreeGrafter"/>
</dbReference>
<dbReference type="InterPro" id="IPR008827">
    <property type="entry name" value="SYCP1"/>
</dbReference>
<feature type="coiled-coil region" evidence="1">
    <location>
        <begin position="363"/>
        <end position="404"/>
    </location>
</feature>